<gene>
    <name evidence="2" type="ORF">UFOVP1247_322</name>
    <name evidence="1" type="ORF">UFOVP970_9</name>
</gene>
<accession>A0A6J5PUN7</accession>
<sequence>MTNYATEIIQLDAGTDYSPTFIRTDRRIPASQPTSLGYVQIGAAAQEGNAKGPIFKVEFADLTLVTAEYVQIWGLENDDTNAPIYPIAYLNNWRPIIDVYLKKFTFCDIDGVPATETEYSVFGYKKKTMPTVY</sequence>
<evidence type="ECO:0000313" key="1">
    <source>
        <dbReference type="EMBL" id="CAB4173816.1"/>
    </source>
</evidence>
<organism evidence="1">
    <name type="scientific">uncultured Caudovirales phage</name>
    <dbReference type="NCBI Taxonomy" id="2100421"/>
    <lineage>
        <taxon>Viruses</taxon>
        <taxon>Duplodnaviria</taxon>
        <taxon>Heunggongvirae</taxon>
        <taxon>Uroviricota</taxon>
        <taxon>Caudoviricetes</taxon>
        <taxon>Peduoviridae</taxon>
        <taxon>Maltschvirus</taxon>
        <taxon>Maltschvirus maltsch</taxon>
    </lineage>
</organism>
<dbReference type="EMBL" id="LR796916">
    <property type="protein sequence ID" value="CAB4173816.1"/>
    <property type="molecule type" value="Genomic_DNA"/>
</dbReference>
<proteinExistence type="predicted"/>
<reference evidence="1" key="1">
    <citation type="submission" date="2020-05" db="EMBL/GenBank/DDBJ databases">
        <authorList>
            <person name="Chiriac C."/>
            <person name="Salcher M."/>
            <person name="Ghai R."/>
            <person name="Kavagutti S V."/>
        </authorList>
    </citation>
    <scope>NUCLEOTIDE SEQUENCE</scope>
</reference>
<dbReference type="EMBL" id="LR797195">
    <property type="protein sequence ID" value="CAB4193951.1"/>
    <property type="molecule type" value="Genomic_DNA"/>
</dbReference>
<evidence type="ECO:0000313" key="2">
    <source>
        <dbReference type="EMBL" id="CAB4193951.1"/>
    </source>
</evidence>
<name>A0A6J5PUN7_9CAUD</name>
<protein>
    <submittedName>
        <fullName evidence="1">Uncharacterized protein</fullName>
    </submittedName>
</protein>